<gene>
    <name evidence="2" type="ORF">HNP84_000088</name>
</gene>
<feature type="transmembrane region" description="Helical" evidence="1">
    <location>
        <begin position="147"/>
        <end position="167"/>
    </location>
</feature>
<accession>A0A840NZ38</accession>
<evidence type="ECO:0000313" key="3">
    <source>
        <dbReference type="Proteomes" id="UP000578449"/>
    </source>
</evidence>
<dbReference type="RefSeq" id="WP_185047300.1">
    <property type="nucleotide sequence ID" value="NZ_BAABIX010000051.1"/>
</dbReference>
<feature type="transmembrane region" description="Helical" evidence="1">
    <location>
        <begin position="16"/>
        <end position="35"/>
    </location>
</feature>
<keyword evidence="1" id="KW-0472">Membrane</keyword>
<sequence length="235" mass="26616">MDSVVGARGIGDRVLLYTRIVLLVLLSLGTFAVNVNGDPTPRTLDDLYADLRAGRVSTIVMDRAWPGYGELTWSEGPLSWYRAFGYIKPEVWDPVTTRLDEERLESVRREYLDKIDAAARIGGRPVTVTDRLGAMGSLWAYVELQRLWGPLAPLGPVALAIAFLLMLGLPQRRYATRWGWFWLFLRGGAVAYVLLEPYPIWRRPHEVLPERRPLDGWQALILAIALTFLLVFIPL</sequence>
<feature type="transmembrane region" description="Helical" evidence="1">
    <location>
        <begin position="179"/>
        <end position="195"/>
    </location>
</feature>
<keyword evidence="1" id="KW-1133">Transmembrane helix</keyword>
<evidence type="ECO:0000313" key="2">
    <source>
        <dbReference type="EMBL" id="MBB5130400.1"/>
    </source>
</evidence>
<dbReference type="EMBL" id="JACHGN010000001">
    <property type="protein sequence ID" value="MBB5130400.1"/>
    <property type="molecule type" value="Genomic_DNA"/>
</dbReference>
<comment type="caution">
    <text evidence="2">The sequence shown here is derived from an EMBL/GenBank/DDBJ whole genome shotgun (WGS) entry which is preliminary data.</text>
</comment>
<feature type="transmembrane region" description="Helical" evidence="1">
    <location>
        <begin position="215"/>
        <end position="233"/>
    </location>
</feature>
<keyword evidence="3" id="KW-1185">Reference proteome</keyword>
<evidence type="ECO:0000256" key="1">
    <source>
        <dbReference type="SAM" id="Phobius"/>
    </source>
</evidence>
<reference evidence="2 3" key="1">
    <citation type="submission" date="2020-08" db="EMBL/GenBank/DDBJ databases">
        <title>Genomic Encyclopedia of Type Strains, Phase IV (KMG-IV): sequencing the most valuable type-strain genomes for metagenomic binning, comparative biology and taxonomic classification.</title>
        <authorList>
            <person name="Goeker M."/>
        </authorList>
    </citation>
    <scope>NUCLEOTIDE SEQUENCE [LARGE SCALE GENOMIC DNA]</scope>
    <source>
        <strain evidence="2 3">DSM 45615</strain>
    </source>
</reference>
<proteinExistence type="predicted"/>
<organism evidence="2 3">
    <name type="scientific">Thermocatellispora tengchongensis</name>
    <dbReference type="NCBI Taxonomy" id="1073253"/>
    <lineage>
        <taxon>Bacteria</taxon>
        <taxon>Bacillati</taxon>
        <taxon>Actinomycetota</taxon>
        <taxon>Actinomycetes</taxon>
        <taxon>Streptosporangiales</taxon>
        <taxon>Streptosporangiaceae</taxon>
        <taxon>Thermocatellispora</taxon>
    </lineage>
</organism>
<protein>
    <submittedName>
        <fullName evidence="2">Uncharacterized protein</fullName>
    </submittedName>
</protein>
<keyword evidence="1" id="KW-0812">Transmembrane</keyword>
<name>A0A840NZ38_9ACTN</name>
<dbReference type="Proteomes" id="UP000578449">
    <property type="component" value="Unassembled WGS sequence"/>
</dbReference>
<dbReference type="AlphaFoldDB" id="A0A840NZ38"/>